<gene>
    <name evidence="6" type="primary">galS</name>
    <name evidence="6" type="ORF">VPAL9027_02021</name>
</gene>
<keyword evidence="2" id="KW-0805">Transcription regulation</keyword>
<feature type="domain" description="HTH lacI-type" evidence="5">
    <location>
        <begin position="9"/>
        <end position="63"/>
    </location>
</feature>
<dbReference type="GO" id="GO:0000976">
    <property type="term" value="F:transcription cis-regulatory region binding"/>
    <property type="evidence" value="ECO:0007669"/>
    <property type="project" value="TreeGrafter"/>
</dbReference>
<dbReference type="CDD" id="cd06278">
    <property type="entry name" value="PBP1_LacI-like"/>
    <property type="match status" value="1"/>
</dbReference>
<accession>A0A1R4B580</accession>
<protein>
    <submittedName>
        <fullName evidence="6">HTH-type transcriptional regulator GalS</fullName>
    </submittedName>
</protein>
<dbReference type="RefSeq" id="WP_077314440.1">
    <property type="nucleotide sequence ID" value="NZ_AP024888.1"/>
</dbReference>
<dbReference type="PANTHER" id="PTHR30146">
    <property type="entry name" value="LACI-RELATED TRANSCRIPTIONAL REPRESSOR"/>
    <property type="match status" value="1"/>
</dbReference>
<sequence length="338" mass="37683">MAKVTKKSVTAQDVATHAGVSRAVVSRALSDNGSVAPATKEKVLKSAHDLGYQINYLAQGLNRKRTRLVGVVVTRLDDPFRAQMLQHLLLAIQQKGYQALVMEVRHQDQLQNTLREFIQYRVSGVIITSGQPPAELAKECTEMNVPVVTVNRLIEGAPIDNVCSDNDDAARQVLRYCHQHGITTLHWLNSHLSTWSGWDRGRALNEQQKQLKLDIALNEIKTESALYEAGFSSGHHFVPNTYQTELVYAANSQLACGFLDGLRSRKAAHQHVHVIGFDDTFVTAQHAYQLSTFRQDITALADNALSLLLEREHNPQRAVQCLRIPVTLITRATTLHTN</sequence>
<dbReference type="OrthoDB" id="6619319at2"/>
<evidence type="ECO:0000313" key="7">
    <source>
        <dbReference type="Proteomes" id="UP000189475"/>
    </source>
</evidence>
<dbReference type="Pfam" id="PF00356">
    <property type="entry name" value="LacI"/>
    <property type="match status" value="1"/>
</dbReference>
<dbReference type="Gene3D" id="1.10.260.40">
    <property type="entry name" value="lambda repressor-like DNA-binding domains"/>
    <property type="match status" value="1"/>
</dbReference>
<evidence type="ECO:0000256" key="2">
    <source>
        <dbReference type="ARBA" id="ARBA00023015"/>
    </source>
</evidence>
<dbReference type="InterPro" id="IPR001761">
    <property type="entry name" value="Peripla_BP/Lac1_sug-bd_dom"/>
</dbReference>
<dbReference type="Gene3D" id="3.40.50.2300">
    <property type="match status" value="2"/>
</dbReference>
<dbReference type="SUPFAM" id="SSF53822">
    <property type="entry name" value="Periplasmic binding protein-like I"/>
    <property type="match status" value="1"/>
</dbReference>
<dbReference type="InterPro" id="IPR028082">
    <property type="entry name" value="Peripla_BP_I"/>
</dbReference>
<dbReference type="PANTHER" id="PTHR30146:SF95">
    <property type="entry name" value="RIBOSE OPERON REPRESSOR"/>
    <property type="match status" value="1"/>
</dbReference>
<dbReference type="Pfam" id="PF00532">
    <property type="entry name" value="Peripla_BP_1"/>
    <property type="match status" value="1"/>
</dbReference>
<organism evidence="6 7">
    <name type="scientific">Vibrio palustris</name>
    <dbReference type="NCBI Taxonomy" id="1918946"/>
    <lineage>
        <taxon>Bacteria</taxon>
        <taxon>Pseudomonadati</taxon>
        <taxon>Pseudomonadota</taxon>
        <taxon>Gammaproteobacteria</taxon>
        <taxon>Vibrionales</taxon>
        <taxon>Vibrionaceae</taxon>
        <taxon>Vibrio</taxon>
    </lineage>
</organism>
<evidence type="ECO:0000256" key="1">
    <source>
        <dbReference type="ARBA" id="ARBA00022491"/>
    </source>
</evidence>
<keyword evidence="3" id="KW-0238">DNA-binding</keyword>
<evidence type="ECO:0000256" key="4">
    <source>
        <dbReference type="ARBA" id="ARBA00023163"/>
    </source>
</evidence>
<dbReference type="InterPro" id="IPR010982">
    <property type="entry name" value="Lambda_DNA-bd_dom_sf"/>
</dbReference>
<keyword evidence="7" id="KW-1185">Reference proteome</keyword>
<dbReference type="Proteomes" id="UP000189475">
    <property type="component" value="Unassembled WGS sequence"/>
</dbReference>
<dbReference type="EMBL" id="FUFT01000005">
    <property type="protein sequence ID" value="SJL84041.1"/>
    <property type="molecule type" value="Genomic_DNA"/>
</dbReference>
<dbReference type="InterPro" id="IPR000843">
    <property type="entry name" value="HTH_LacI"/>
</dbReference>
<reference evidence="6 7" key="1">
    <citation type="submission" date="2017-02" db="EMBL/GenBank/DDBJ databases">
        <authorList>
            <person name="Peterson S.W."/>
        </authorList>
    </citation>
    <scope>NUCLEOTIDE SEQUENCE [LARGE SCALE GENOMIC DNA]</scope>
    <source>
        <strain evidence="6 7">CECT 9027</strain>
    </source>
</reference>
<proteinExistence type="predicted"/>
<dbReference type="SUPFAM" id="SSF47413">
    <property type="entry name" value="lambda repressor-like DNA-binding domains"/>
    <property type="match status" value="1"/>
</dbReference>
<evidence type="ECO:0000313" key="6">
    <source>
        <dbReference type="EMBL" id="SJL84041.1"/>
    </source>
</evidence>
<dbReference type="GO" id="GO:0003700">
    <property type="term" value="F:DNA-binding transcription factor activity"/>
    <property type="evidence" value="ECO:0007669"/>
    <property type="project" value="TreeGrafter"/>
</dbReference>
<keyword evidence="1" id="KW-0678">Repressor</keyword>
<name>A0A1R4B580_9VIBR</name>
<dbReference type="STRING" id="1918946.VPAL9027_02021"/>
<dbReference type="SMART" id="SM00354">
    <property type="entry name" value="HTH_LACI"/>
    <property type="match status" value="1"/>
</dbReference>
<dbReference type="CDD" id="cd01392">
    <property type="entry name" value="HTH_LacI"/>
    <property type="match status" value="1"/>
</dbReference>
<dbReference type="PROSITE" id="PS50932">
    <property type="entry name" value="HTH_LACI_2"/>
    <property type="match status" value="1"/>
</dbReference>
<evidence type="ECO:0000259" key="5">
    <source>
        <dbReference type="PROSITE" id="PS50932"/>
    </source>
</evidence>
<dbReference type="AlphaFoldDB" id="A0A1R4B580"/>
<keyword evidence="4" id="KW-0804">Transcription</keyword>
<evidence type="ECO:0000256" key="3">
    <source>
        <dbReference type="ARBA" id="ARBA00023125"/>
    </source>
</evidence>